<feature type="region of interest" description="Disordered" evidence="6">
    <location>
        <begin position="41"/>
        <end position="75"/>
    </location>
</feature>
<feature type="short sequence motif" description="VHIID" evidence="5">
    <location>
        <begin position="146"/>
        <end position="150"/>
    </location>
</feature>
<evidence type="ECO:0000256" key="3">
    <source>
        <dbReference type="ARBA" id="ARBA00023163"/>
    </source>
</evidence>
<feature type="region of interest" description="SAW" evidence="5">
    <location>
        <begin position="301"/>
        <end position="311"/>
    </location>
</feature>
<reference evidence="7" key="1">
    <citation type="submission" date="2018-02" db="EMBL/GenBank/DDBJ databases">
        <authorList>
            <person name="Cohen D.B."/>
            <person name="Kent A.D."/>
        </authorList>
    </citation>
    <scope>NUCLEOTIDE SEQUENCE</scope>
</reference>
<dbReference type="EMBL" id="OIVN01003192">
    <property type="protein sequence ID" value="SPD09413.1"/>
    <property type="molecule type" value="Genomic_DNA"/>
</dbReference>
<sequence>MSNRSHETKAKFEKAHIEAEEMLDAAEVHYMCFGSGMLRRPTTRPRRIRPRPRWPSTSHGCVEHAEKGHSETRHMPRRATSLIKLRIEACSLNYKSMKHQLPVANQHSSTISSAFRMLQELSPYVKFAHFTANQAILEATKGDHEIHVIDFDIMEGVQWPPLMVELAMRKDKDTFLRITTIIADHRNAFHVQQTGRRLKEFANSINLPFMFDQMLMVSEEDYERIQVGNTTLIANCMIHQLHLPNRSFSLVKSFLGEFFCEALHHYTALTDSLVSSFCGGYKMGLKLIIEVDDAVCDDTVVCENNYCINYL</sequence>
<keyword evidence="3" id="KW-0804">Transcription</keyword>
<comment type="subcellular location">
    <subcellularLocation>
        <location evidence="1">Nucleus</location>
    </subcellularLocation>
</comment>
<dbReference type="Pfam" id="PF03514">
    <property type="entry name" value="GRAS"/>
    <property type="match status" value="1"/>
</dbReference>
<organism evidence="7">
    <name type="scientific">Fagus sylvatica</name>
    <name type="common">Beechnut</name>
    <dbReference type="NCBI Taxonomy" id="28930"/>
    <lineage>
        <taxon>Eukaryota</taxon>
        <taxon>Viridiplantae</taxon>
        <taxon>Streptophyta</taxon>
        <taxon>Embryophyta</taxon>
        <taxon>Tracheophyta</taxon>
        <taxon>Spermatophyta</taxon>
        <taxon>Magnoliopsida</taxon>
        <taxon>eudicotyledons</taxon>
        <taxon>Gunneridae</taxon>
        <taxon>Pentapetalae</taxon>
        <taxon>rosids</taxon>
        <taxon>fabids</taxon>
        <taxon>Fagales</taxon>
        <taxon>Fagaceae</taxon>
        <taxon>Fagus</taxon>
    </lineage>
</organism>
<keyword evidence="4" id="KW-0539">Nucleus</keyword>
<feature type="compositionally biased region" description="Basic residues" evidence="6">
    <location>
        <begin position="41"/>
        <end position="52"/>
    </location>
</feature>
<evidence type="ECO:0000256" key="2">
    <source>
        <dbReference type="ARBA" id="ARBA00023015"/>
    </source>
</evidence>
<feature type="compositionally biased region" description="Basic and acidic residues" evidence="6">
    <location>
        <begin position="61"/>
        <end position="74"/>
    </location>
</feature>
<dbReference type="AlphaFoldDB" id="A0A2N9HCD8"/>
<evidence type="ECO:0000256" key="1">
    <source>
        <dbReference type="ARBA" id="ARBA00004123"/>
    </source>
</evidence>
<evidence type="ECO:0000313" key="7">
    <source>
        <dbReference type="EMBL" id="SPD09413.1"/>
    </source>
</evidence>
<protein>
    <submittedName>
        <fullName evidence="7">Uncharacterized protein</fullName>
    </submittedName>
</protein>
<evidence type="ECO:0000256" key="6">
    <source>
        <dbReference type="SAM" id="MobiDB-lite"/>
    </source>
</evidence>
<name>A0A2N9HCD8_FAGSY</name>
<evidence type="ECO:0000256" key="5">
    <source>
        <dbReference type="PROSITE-ProRule" id="PRU01191"/>
    </source>
</evidence>
<gene>
    <name evidence="7" type="ORF">FSB_LOCUS37295</name>
</gene>
<accession>A0A2N9HCD8</accession>
<feature type="region of interest" description="VHIID" evidence="5">
    <location>
        <begin position="115"/>
        <end position="180"/>
    </location>
</feature>
<dbReference type="PROSITE" id="PS50985">
    <property type="entry name" value="GRAS"/>
    <property type="match status" value="1"/>
</dbReference>
<dbReference type="InterPro" id="IPR005202">
    <property type="entry name" value="TF_GRAS"/>
</dbReference>
<evidence type="ECO:0000256" key="4">
    <source>
        <dbReference type="ARBA" id="ARBA00023242"/>
    </source>
</evidence>
<dbReference type="PANTHER" id="PTHR31636">
    <property type="entry name" value="OSJNBA0084A10.13 PROTEIN-RELATED"/>
    <property type="match status" value="1"/>
</dbReference>
<proteinExistence type="inferred from homology"/>
<keyword evidence="2" id="KW-0805">Transcription regulation</keyword>
<dbReference type="GO" id="GO:0005634">
    <property type="term" value="C:nucleus"/>
    <property type="evidence" value="ECO:0007669"/>
    <property type="project" value="UniProtKB-SubCell"/>
</dbReference>
<comment type="caution">
    <text evidence="5">Lacks conserved residue(s) required for the propagation of feature annotation.</text>
</comment>
<comment type="similarity">
    <text evidence="5">Belongs to the GRAS family.</text>
</comment>